<proteinExistence type="predicted"/>
<reference evidence="1 2" key="1">
    <citation type="submission" date="2019-01" db="EMBL/GenBank/DDBJ databases">
        <title>Sequencing the genomes of 1000 actinobacteria strains.</title>
        <authorList>
            <person name="Klenk H.-P."/>
        </authorList>
    </citation>
    <scope>NUCLEOTIDE SEQUENCE [LARGE SCALE GENOMIC DNA]</scope>
    <source>
        <strain evidence="1 2">DSM 43925</strain>
    </source>
</reference>
<comment type="caution">
    <text evidence="1">The sequence shown here is derived from an EMBL/GenBank/DDBJ whole genome shotgun (WGS) entry which is preliminary data.</text>
</comment>
<keyword evidence="2" id="KW-1185">Reference proteome</keyword>
<protein>
    <submittedName>
        <fullName evidence="1">Uncharacterized protein</fullName>
    </submittedName>
</protein>
<organism evidence="1 2">
    <name type="scientific">Nonomuraea polychroma</name>
    <dbReference type="NCBI Taxonomy" id="46176"/>
    <lineage>
        <taxon>Bacteria</taxon>
        <taxon>Bacillati</taxon>
        <taxon>Actinomycetota</taxon>
        <taxon>Actinomycetes</taxon>
        <taxon>Streptosporangiales</taxon>
        <taxon>Streptosporangiaceae</taxon>
        <taxon>Nonomuraea</taxon>
    </lineage>
</organism>
<evidence type="ECO:0000313" key="2">
    <source>
        <dbReference type="Proteomes" id="UP000284824"/>
    </source>
</evidence>
<name>A0A438MH20_9ACTN</name>
<dbReference type="PANTHER" id="PTHR34613:SF1">
    <property type="entry name" value="SLL6017 PROTEIN"/>
    <property type="match status" value="1"/>
</dbReference>
<evidence type="ECO:0000313" key="1">
    <source>
        <dbReference type="EMBL" id="RVX45077.1"/>
    </source>
</evidence>
<dbReference type="EMBL" id="SAUN01000001">
    <property type="protein sequence ID" value="RVX45077.1"/>
    <property type="molecule type" value="Genomic_DNA"/>
</dbReference>
<dbReference type="RefSeq" id="WP_241564482.1">
    <property type="nucleotide sequence ID" value="NZ_SAUN01000001.1"/>
</dbReference>
<dbReference type="Proteomes" id="UP000284824">
    <property type="component" value="Unassembled WGS sequence"/>
</dbReference>
<accession>A0A438MH20</accession>
<dbReference type="PANTHER" id="PTHR34613">
    <property type="entry name" value="SLL0800 PROTEIN"/>
    <property type="match status" value="1"/>
</dbReference>
<sequence length="260" mass="28317">MPSPQHDSLLQLFRDRPRLAVDILRDLLGVELPATPPVCLQNARPSGEIDADLVIVLGKPQTPAHAIIVEVQQDKSKAPRQLARNAAALWLRLGCDVTTLVICPDRAIAAHYAQPIDSGLTGYRLQAQVLETDNIPAITDYSESAPEIRSLREIMTPTAWPAYNPVAREHYGRGFEDGQTIGRAEGIAEGRVEGRADGKAEEAARLLLLVLAARGLDVPDDTTTRITTCTNLAQLETWATRAATAETLQDLFNEPNGQPH</sequence>
<gene>
    <name evidence="1" type="ORF">EDD27_7854</name>
</gene>
<dbReference type="AlphaFoldDB" id="A0A438MH20"/>